<evidence type="ECO:0000313" key="1">
    <source>
        <dbReference type="EMBL" id="DAZ96081.1"/>
    </source>
</evidence>
<evidence type="ECO:0000313" key="2">
    <source>
        <dbReference type="Proteomes" id="UP001146120"/>
    </source>
</evidence>
<sequence>MPWTAPHGQTAATRHQVSIGVTTSIGQRGGSDIVDHTTCKRRFDTLVATLK</sequence>
<name>A0AAV2YRL9_9STRA</name>
<dbReference type="AlphaFoldDB" id="A0AAV2YRL9"/>
<proteinExistence type="predicted"/>
<keyword evidence="2" id="KW-1185">Reference proteome</keyword>
<reference evidence="1" key="2">
    <citation type="journal article" date="2023" name="Microbiol Resour">
        <title>Decontamination and Annotation of the Draft Genome Sequence of the Oomycete Lagenidium giganteum ARSEF 373.</title>
        <authorList>
            <person name="Morgan W.R."/>
            <person name="Tartar A."/>
        </authorList>
    </citation>
    <scope>NUCLEOTIDE SEQUENCE</scope>
    <source>
        <strain evidence="1">ARSEF 373</strain>
    </source>
</reference>
<dbReference type="EMBL" id="DAKRPA010000179">
    <property type="protein sequence ID" value="DAZ96081.1"/>
    <property type="molecule type" value="Genomic_DNA"/>
</dbReference>
<accession>A0AAV2YRL9</accession>
<dbReference type="Proteomes" id="UP001146120">
    <property type="component" value="Unassembled WGS sequence"/>
</dbReference>
<reference evidence="1" key="1">
    <citation type="submission" date="2022-11" db="EMBL/GenBank/DDBJ databases">
        <authorList>
            <person name="Morgan W.R."/>
            <person name="Tartar A."/>
        </authorList>
    </citation>
    <scope>NUCLEOTIDE SEQUENCE</scope>
    <source>
        <strain evidence="1">ARSEF 373</strain>
    </source>
</reference>
<comment type="caution">
    <text evidence="1">The sequence shown here is derived from an EMBL/GenBank/DDBJ whole genome shotgun (WGS) entry which is preliminary data.</text>
</comment>
<gene>
    <name evidence="1" type="ORF">N0F65_005859</name>
</gene>
<protein>
    <submittedName>
        <fullName evidence="1">Uncharacterized protein</fullName>
    </submittedName>
</protein>
<organism evidence="1 2">
    <name type="scientific">Lagenidium giganteum</name>
    <dbReference type="NCBI Taxonomy" id="4803"/>
    <lineage>
        <taxon>Eukaryota</taxon>
        <taxon>Sar</taxon>
        <taxon>Stramenopiles</taxon>
        <taxon>Oomycota</taxon>
        <taxon>Peronosporomycetes</taxon>
        <taxon>Pythiales</taxon>
        <taxon>Pythiaceae</taxon>
    </lineage>
</organism>